<feature type="domain" description="Anoctamin transmembrane" evidence="7">
    <location>
        <begin position="252"/>
        <end position="706"/>
    </location>
</feature>
<name>A0A8H4BAL3_MUCCL</name>
<dbReference type="Proteomes" id="UP000469890">
    <property type="component" value="Unassembled WGS sequence"/>
</dbReference>
<reference evidence="9 10" key="1">
    <citation type="submission" date="2019-09" db="EMBL/GenBank/DDBJ databases">
        <authorList>
            <consortium name="DOE Joint Genome Institute"/>
            <person name="Mondo S.J."/>
            <person name="Navarro-Mendoza M.I."/>
            <person name="Perez-Arques C."/>
            <person name="Panchal S."/>
            <person name="Nicolas F.E."/>
            <person name="Ganguly P."/>
            <person name="Pangilinan J."/>
            <person name="Grigoriev I."/>
            <person name="Heitman J."/>
            <person name="Sanya K."/>
            <person name="Garre V."/>
        </authorList>
    </citation>
    <scope>NUCLEOTIDE SEQUENCE [LARGE SCALE GENOMIC DNA]</scope>
    <source>
        <strain evidence="9 10">MU402</strain>
    </source>
</reference>
<evidence type="ECO:0000256" key="1">
    <source>
        <dbReference type="ARBA" id="ARBA00004141"/>
    </source>
</evidence>
<feature type="transmembrane region" description="Helical" evidence="6">
    <location>
        <begin position="450"/>
        <end position="470"/>
    </location>
</feature>
<dbReference type="AlphaFoldDB" id="A0A8H4BAL3"/>
<proteinExistence type="predicted"/>
<dbReference type="InterPro" id="IPR049456">
    <property type="entry name" value="Anoctamin_N_fung"/>
</dbReference>
<feature type="domain" description="Anoctamin alpha-beta plait" evidence="8">
    <location>
        <begin position="80"/>
        <end position="218"/>
    </location>
</feature>
<feature type="transmembrane region" description="Helical" evidence="6">
    <location>
        <begin position="292"/>
        <end position="311"/>
    </location>
</feature>
<dbReference type="GO" id="GO:0032541">
    <property type="term" value="C:cortical endoplasmic reticulum"/>
    <property type="evidence" value="ECO:0007669"/>
    <property type="project" value="TreeGrafter"/>
</dbReference>
<gene>
    <name evidence="9" type="ORF">FB192DRAFT_1392964</name>
</gene>
<evidence type="ECO:0000259" key="8">
    <source>
        <dbReference type="Pfam" id="PF20877"/>
    </source>
</evidence>
<evidence type="ECO:0000313" key="10">
    <source>
        <dbReference type="Proteomes" id="UP000469890"/>
    </source>
</evidence>
<dbReference type="InterPro" id="IPR049452">
    <property type="entry name" value="Anoctamin_TM"/>
</dbReference>
<evidence type="ECO:0000256" key="5">
    <source>
        <dbReference type="SAM" id="MobiDB-lite"/>
    </source>
</evidence>
<dbReference type="PANTHER" id="PTHR12308:SF73">
    <property type="entry name" value="ANOCTAMIN"/>
    <property type="match status" value="1"/>
</dbReference>
<evidence type="ECO:0000256" key="6">
    <source>
        <dbReference type="SAM" id="Phobius"/>
    </source>
</evidence>
<evidence type="ECO:0000313" key="9">
    <source>
        <dbReference type="EMBL" id="KAF1798717.1"/>
    </source>
</evidence>
<feature type="transmembrane region" description="Helical" evidence="6">
    <location>
        <begin position="260"/>
        <end position="286"/>
    </location>
</feature>
<feature type="non-terminal residue" evidence="9">
    <location>
        <position position="781"/>
    </location>
</feature>
<evidence type="ECO:0000256" key="4">
    <source>
        <dbReference type="ARBA" id="ARBA00023136"/>
    </source>
</evidence>
<feature type="transmembrane region" description="Helical" evidence="6">
    <location>
        <begin position="366"/>
        <end position="391"/>
    </location>
</feature>
<evidence type="ECO:0000259" key="7">
    <source>
        <dbReference type="Pfam" id="PF04547"/>
    </source>
</evidence>
<evidence type="ECO:0000256" key="2">
    <source>
        <dbReference type="ARBA" id="ARBA00022692"/>
    </source>
</evidence>
<feature type="region of interest" description="Disordered" evidence="5">
    <location>
        <begin position="37"/>
        <end position="68"/>
    </location>
</feature>
<feature type="region of interest" description="Disordered" evidence="5">
    <location>
        <begin position="537"/>
        <end position="559"/>
    </location>
</feature>
<dbReference type="Pfam" id="PF20877">
    <property type="entry name" value="Anoctamin_N"/>
    <property type="match status" value="1"/>
</dbReference>
<comment type="caution">
    <text evidence="9">The sequence shown here is derived from an EMBL/GenBank/DDBJ whole genome shotgun (WGS) entry which is preliminary data.</text>
</comment>
<keyword evidence="4 6" id="KW-0472">Membrane</keyword>
<dbReference type="Pfam" id="PF04547">
    <property type="entry name" value="Anoctamin"/>
    <property type="match status" value="1"/>
</dbReference>
<dbReference type="PANTHER" id="PTHR12308">
    <property type="entry name" value="ANOCTAMIN"/>
    <property type="match status" value="1"/>
</dbReference>
<keyword evidence="2 6" id="KW-0812">Transmembrane</keyword>
<dbReference type="InterPro" id="IPR007632">
    <property type="entry name" value="Anoctamin"/>
</dbReference>
<accession>A0A8H4BAL3</accession>
<feature type="transmembrane region" description="Helical" evidence="6">
    <location>
        <begin position="501"/>
        <end position="523"/>
    </location>
</feature>
<protein>
    <submittedName>
        <fullName evidence="9">Calcium-activated chloride channel-domain-containing protein</fullName>
    </submittedName>
</protein>
<feature type="transmembrane region" description="Helical" evidence="6">
    <location>
        <begin position="676"/>
        <end position="696"/>
    </location>
</feature>
<keyword evidence="3 6" id="KW-1133">Transmembrane helix</keyword>
<feature type="compositionally biased region" description="Polar residues" evidence="5">
    <location>
        <begin position="37"/>
        <end position="50"/>
    </location>
</feature>
<feature type="transmembrane region" description="Helical" evidence="6">
    <location>
        <begin position="647"/>
        <end position="664"/>
    </location>
</feature>
<dbReference type="GO" id="GO:0005254">
    <property type="term" value="F:chloride channel activity"/>
    <property type="evidence" value="ECO:0007669"/>
    <property type="project" value="TreeGrafter"/>
</dbReference>
<organism evidence="9 10">
    <name type="scientific">Mucor circinelloides f. lusitanicus</name>
    <name type="common">Mucor racemosus var. lusitanicus</name>
    <dbReference type="NCBI Taxonomy" id="29924"/>
    <lineage>
        <taxon>Eukaryota</taxon>
        <taxon>Fungi</taxon>
        <taxon>Fungi incertae sedis</taxon>
        <taxon>Mucoromycota</taxon>
        <taxon>Mucoromycotina</taxon>
        <taxon>Mucoromycetes</taxon>
        <taxon>Mucorales</taxon>
        <taxon>Mucorineae</taxon>
        <taxon>Mucoraceae</taxon>
        <taxon>Mucor</taxon>
    </lineage>
</organism>
<evidence type="ECO:0000256" key="3">
    <source>
        <dbReference type="ARBA" id="ARBA00022989"/>
    </source>
</evidence>
<dbReference type="GO" id="GO:0016020">
    <property type="term" value="C:membrane"/>
    <property type="evidence" value="ECO:0007669"/>
    <property type="project" value="UniProtKB-SubCell"/>
</dbReference>
<dbReference type="EMBL" id="JAAECE010000007">
    <property type="protein sequence ID" value="KAF1798717.1"/>
    <property type="molecule type" value="Genomic_DNA"/>
</dbReference>
<sequence length="781" mass="89171">MAEIDHQKPIIANTEEFQHLFPPTVEDSVGATPAVNTTADETTRSSNAPASQAGPIPTKSMSTDSLGSNSSSILSCNAGIDYVIVFRFPTQLPKSDKSLTTRAQLEAKVAASLTSVTQRLAKVNLRFQLRPGKEDGTLLILVSSPVGPIKKEYRQERVRDFLLGVRVDEIGDESNSTNNVDQAFEDLTEAERLRLVYEILTQPETEGGAGISNEMDDYVESIMPLHDDKFNNKWLKSWSTKSLINEQDLLTIRDHFGEKIAYYFAFLQTYFLWLSAPAAVGVLVYLTHSNTLAIWFSLFMLLWAILFTEMWKRKEAELAIKWGVRNYSKHEKRRAEFKGEKMVKDHVTGEDVPFVSAWKLLGRRVAALPGVAIGAFLLSIIVGFVFILQLFLHEYYNGPFAKFLHYAPTVGYVLFIPNMTKIYSKWVKTLTDWEMQKTDAQWEYSYTQKIFIANFLVGYLSLFITAWIYIPFGDHVLPYLSNLNISHDHKTVDFQRLRAQLVYFIVTGQLVGFLTEMVVPYALKKFVPKAKKMVHKKKGTASSTTSLSEKGRPSATVQDEEEEQFMNKIYKEVAMDEYAIYTDYVEMVIQFGYVSMFSTVWPLTALCAMINNWVELRGDAAKICKYTRRPIPHRAESIGPWLGNMETLVWLSSITMASFAYLFHPSTHIHSSYTPVFTLLAILVSEHLFIALRFGVRKALNLIPSMAEWLVRKEEYNLKKVWLDRMVGNHQKFVARRSPEHEDDNSDLAEGLSYKLWSHHLDRQAETNEAIQLVQNAFKTK</sequence>
<comment type="subcellular location">
    <subcellularLocation>
        <location evidence="1">Membrane</location>
        <topology evidence="1">Multi-pass membrane protein</topology>
    </subcellularLocation>
</comment>
<feature type="transmembrane region" description="Helical" evidence="6">
    <location>
        <begin position="403"/>
        <end position="420"/>
    </location>
</feature>